<evidence type="ECO:0000256" key="2">
    <source>
        <dbReference type="ARBA" id="ARBA00012621"/>
    </source>
</evidence>
<feature type="transmembrane region" description="Helical" evidence="9">
    <location>
        <begin position="6"/>
        <end position="22"/>
    </location>
</feature>
<dbReference type="PANTHER" id="PTHR42755">
    <property type="entry name" value="3-DEOXY-MANNO-OCTULOSONATE CYTIDYLYLTRANSFERASE"/>
    <property type="match status" value="1"/>
</dbReference>
<evidence type="ECO:0000256" key="4">
    <source>
        <dbReference type="ARBA" id="ARBA00022679"/>
    </source>
</evidence>
<sequence>MIWVYRILFFPALLFMLPYYLLRMWRRGGYKSGFSQRFGTVNLPPKNPAKKRVWLQAVSVGEMQAISPLLQALKARGDVEVYLTTTTSTGHKIALDRYGEKSGLTIGTGYFPLDWWAFSARAWRRVRPDLVILMEGERWPEHIAQARRRGVPVLAVNARLSDRSYSRMKAWRAVAMPLMQRGITRVLACSEIDAERFRELGFTAEQVTVTGNIKWDVTIPLMSAEERVSLRAEIGLGANANELILLGSSTWPGEEDALLEALRAIRAAGIAARLLLVPRHMERRGEVEALLQKQTTPAGEDTAPTWHFRSRGAAPGVVDIAVGDTTGELRKFTQLADLVFVGKSLPPHTEGQTPVEAAALGRAILFGPGMGNFREIARRLTDAGAAKVVHNREELCATAARILGDADARAKMMTASTECYRGNQGAVARTLEIIEKTLGMPNRGSA</sequence>
<dbReference type="Pfam" id="PF04413">
    <property type="entry name" value="Glycos_transf_N"/>
    <property type="match status" value="1"/>
</dbReference>
<dbReference type="OrthoDB" id="9789797at2"/>
<dbReference type="InterPro" id="IPR007507">
    <property type="entry name" value="Glycos_transf_N"/>
</dbReference>
<dbReference type="GO" id="GO:0043842">
    <property type="term" value="F:Kdo transferase activity"/>
    <property type="evidence" value="ECO:0007669"/>
    <property type="project" value="UniProtKB-EC"/>
</dbReference>
<dbReference type="EMBL" id="CP023004">
    <property type="protein sequence ID" value="AWI10528.1"/>
    <property type="molecule type" value="Genomic_DNA"/>
</dbReference>
<evidence type="ECO:0000256" key="7">
    <source>
        <dbReference type="PIRSR" id="PIRSR639901-1"/>
    </source>
</evidence>
<dbReference type="RefSeq" id="WP_108824512.1">
    <property type="nucleotide sequence ID" value="NZ_CP023004.1"/>
</dbReference>
<dbReference type="Gene3D" id="3.40.50.11720">
    <property type="entry name" value="3-Deoxy-D-manno-octulosonic-acid transferase, N-terminal domain"/>
    <property type="match status" value="1"/>
</dbReference>
<comment type="function">
    <text evidence="9">Involved in lipopolysaccharide (LPS) biosynthesis. Catalyzes the transfer of 3-deoxy-D-manno-octulosonate (Kdo) residue(s) from CMP-Kdo to lipid IV(A), the tetraacyldisaccharide-1,4'-bisphosphate precursor of lipid A.</text>
</comment>
<evidence type="ECO:0000256" key="1">
    <source>
        <dbReference type="ARBA" id="ARBA00004713"/>
    </source>
</evidence>
<feature type="site" description="Transition state stabilizer" evidence="8">
    <location>
        <position position="214"/>
    </location>
</feature>
<keyword evidence="9" id="KW-0448">Lipopolysaccharide biosynthesis</keyword>
<evidence type="ECO:0000256" key="5">
    <source>
        <dbReference type="ARBA" id="ARBA00031445"/>
    </source>
</evidence>
<dbReference type="Proteomes" id="UP000244896">
    <property type="component" value="Chromosome"/>
</dbReference>
<feature type="domain" description="3-deoxy-D-manno-octulosonic-acid transferase N-terminal" evidence="10">
    <location>
        <begin position="34"/>
        <end position="216"/>
    </location>
</feature>
<comment type="catalytic activity">
    <reaction evidence="6 9">
        <text>lipid IVA (E. coli) + CMP-3-deoxy-beta-D-manno-octulosonate = alpha-Kdo-(2-&gt;6)-lipid IVA (E. coli) + CMP + H(+)</text>
        <dbReference type="Rhea" id="RHEA:28066"/>
        <dbReference type="ChEBI" id="CHEBI:15378"/>
        <dbReference type="ChEBI" id="CHEBI:58603"/>
        <dbReference type="ChEBI" id="CHEBI:60364"/>
        <dbReference type="ChEBI" id="CHEBI:60377"/>
        <dbReference type="ChEBI" id="CHEBI:85987"/>
        <dbReference type="EC" id="2.4.99.12"/>
    </reaction>
</comment>
<dbReference type="PANTHER" id="PTHR42755:SF1">
    <property type="entry name" value="3-DEOXY-D-MANNO-OCTULOSONIC ACID TRANSFERASE, MITOCHONDRIAL-RELATED"/>
    <property type="match status" value="1"/>
</dbReference>
<dbReference type="KEGG" id="elut:CKA38_05030"/>
<keyword evidence="4 9" id="KW-0808">Transferase</keyword>
<protein>
    <recommendedName>
        <fullName evidence="3 9">3-deoxy-D-manno-octulosonic acid transferase</fullName>
        <shortName evidence="9">Kdo transferase</shortName>
        <ecNumber evidence="2 9">2.4.99.12</ecNumber>
    </recommendedName>
    <alternativeName>
        <fullName evidence="5 9">Lipid IV(A) 3-deoxy-D-manno-octulosonic acid transferase</fullName>
    </alternativeName>
</protein>
<dbReference type="InterPro" id="IPR039901">
    <property type="entry name" value="Kdotransferase"/>
</dbReference>
<dbReference type="InterPro" id="IPR038107">
    <property type="entry name" value="Glycos_transf_N_sf"/>
</dbReference>
<comment type="pathway">
    <text evidence="1 9">Bacterial outer membrane biogenesis; LPS core biosynthesis.</text>
</comment>
<keyword evidence="9" id="KW-0472">Membrane</keyword>
<evidence type="ECO:0000256" key="6">
    <source>
        <dbReference type="ARBA" id="ARBA00049183"/>
    </source>
</evidence>
<comment type="similarity">
    <text evidence="9">Belongs to the glycosyltransferase group 1 family.</text>
</comment>
<evidence type="ECO:0000259" key="10">
    <source>
        <dbReference type="Pfam" id="PF04413"/>
    </source>
</evidence>
<dbReference type="AlphaFoldDB" id="A0A2U8E6H1"/>
<evidence type="ECO:0000256" key="9">
    <source>
        <dbReference type="RuleBase" id="RU365103"/>
    </source>
</evidence>
<feature type="active site" description="Proton acceptor" evidence="7">
    <location>
        <position position="62"/>
    </location>
</feature>
<dbReference type="GO" id="GO:0009244">
    <property type="term" value="P:lipopolysaccharide core region biosynthetic process"/>
    <property type="evidence" value="ECO:0007669"/>
    <property type="project" value="UniProtKB-UniRule"/>
</dbReference>
<dbReference type="EC" id="2.4.99.12" evidence="2 9"/>
<proteinExistence type="inferred from homology"/>
<organism evidence="11 12">
    <name type="scientific">Ereboglobus luteus</name>
    <dbReference type="NCBI Taxonomy" id="1796921"/>
    <lineage>
        <taxon>Bacteria</taxon>
        <taxon>Pseudomonadati</taxon>
        <taxon>Verrucomicrobiota</taxon>
        <taxon>Opitutia</taxon>
        <taxon>Opitutales</taxon>
        <taxon>Opitutaceae</taxon>
        <taxon>Ereboglobus</taxon>
    </lineage>
</organism>
<reference evidence="11 12" key="1">
    <citation type="journal article" date="2018" name="Syst. Appl. Microbiol.">
        <title>Ereboglobus luteus gen. nov. sp. nov. from cockroach guts, and new insights into the oxygen relationship of the genera Opitutus and Didymococcus (Verrucomicrobia: Opitutaceae).</title>
        <authorList>
            <person name="Tegtmeier D."/>
            <person name="Belitz A."/>
            <person name="Radek R."/>
            <person name="Heimerl T."/>
            <person name="Brune A."/>
        </authorList>
    </citation>
    <scope>NUCLEOTIDE SEQUENCE [LARGE SCALE GENOMIC DNA]</scope>
    <source>
        <strain evidence="11 12">Ho45</strain>
    </source>
</reference>
<evidence type="ECO:0000256" key="8">
    <source>
        <dbReference type="PIRSR" id="PIRSR639901-2"/>
    </source>
</evidence>
<gene>
    <name evidence="11" type="ORF">CKA38_05030</name>
</gene>
<dbReference type="SUPFAM" id="SSF53756">
    <property type="entry name" value="UDP-Glycosyltransferase/glycogen phosphorylase"/>
    <property type="match status" value="1"/>
</dbReference>
<dbReference type="GO" id="GO:0009245">
    <property type="term" value="P:lipid A biosynthetic process"/>
    <property type="evidence" value="ECO:0007669"/>
    <property type="project" value="TreeGrafter"/>
</dbReference>
<dbReference type="UniPathway" id="UPA00958"/>
<comment type="subcellular location">
    <subcellularLocation>
        <location evidence="9">Cell membrane</location>
    </subcellularLocation>
</comment>
<keyword evidence="9" id="KW-1003">Cell membrane</keyword>
<dbReference type="Gene3D" id="3.40.50.2000">
    <property type="entry name" value="Glycogen Phosphorylase B"/>
    <property type="match status" value="1"/>
</dbReference>
<dbReference type="GO" id="GO:0005886">
    <property type="term" value="C:plasma membrane"/>
    <property type="evidence" value="ECO:0007669"/>
    <property type="project" value="UniProtKB-SubCell"/>
</dbReference>
<name>A0A2U8E6H1_9BACT</name>
<accession>A0A2U8E6H1</accession>
<evidence type="ECO:0000313" key="11">
    <source>
        <dbReference type="EMBL" id="AWI10528.1"/>
    </source>
</evidence>
<feature type="site" description="Transition state stabilizer" evidence="8">
    <location>
        <position position="135"/>
    </location>
</feature>
<keyword evidence="9" id="KW-1133">Transmembrane helix</keyword>
<keyword evidence="12" id="KW-1185">Reference proteome</keyword>
<evidence type="ECO:0000313" key="12">
    <source>
        <dbReference type="Proteomes" id="UP000244896"/>
    </source>
</evidence>
<keyword evidence="9" id="KW-0812">Transmembrane</keyword>
<evidence type="ECO:0000256" key="3">
    <source>
        <dbReference type="ARBA" id="ARBA00019077"/>
    </source>
</evidence>